<protein>
    <submittedName>
        <fullName evidence="3">Uncharacterized protein</fullName>
    </submittedName>
</protein>
<name>A0A915KAY7_ROMCU</name>
<evidence type="ECO:0000313" key="2">
    <source>
        <dbReference type="Proteomes" id="UP000887565"/>
    </source>
</evidence>
<reference evidence="3" key="1">
    <citation type="submission" date="2022-11" db="UniProtKB">
        <authorList>
            <consortium name="WormBaseParasite"/>
        </authorList>
    </citation>
    <scope>IDENTIFICATION</scope>
</reference>
<evidence type="ECO:0000256" key="1">
    <source>
        <dbReference type="SAM" id="Phobius"/>
    </source>
</evidence>
<keyword evidence="1" id="KW-0472">Membrane</keyword>
<dbReference type="Proteomes" id="UP000887565">
    <property type="component" value="Unplaced"/>
</dbReference>
<keyword evidence="1" id="KW-1133">Transmembrane helix</keyword>
<feature type="transmembrane region" description="Helical" evidence="1">
    <location>
        <begin position="12"/>
        <end position="36"/>
    </location>
</feature>
<keyword evidence="1" id="KW-0812">Transmembrane</keyword>
<evidence type="ECO:0000313" key="3">
    <source>
        <dbReference type="WBParaSite" id="nRc.2.0.1.t35938-RA"/>
    </source>
</evidence>
<accession>A0A915KAY7</accession>
<sequence length="64" mass="6351">MKESEESVWATIVILLTCAAVLGGGICDMAGGLAHIRAAIRGSSPKGGGTCELTNAGVAEMSST</sequence>
<keyword evidence="2" id="KW-1185">Reference proteome</keyword>
<dbReference type="AlphaFoldDB" id="A0A915KAY7"/>
<dbReference type="WBParaSite" id="nRc.2.0.1.t35938-RA">
    <property type="protein sequence ID" value="nRc.2.0.1.t35938-RA"/>
    <property type="gene ID" value="nRc.2.0.1.g35938"/>
</dbReference>
<proteinExistence type="predicted"/>
<organism evidence="2 3">
    <name type="scientific">Romanomermis culicivorax</name>
    <name type="common">Nematode worm</name>
    <dbReference type="NCBI Taxonomy" id="13658"/>
    <lineage>
        <taxon>Eukaryota</taxon>
        <taxon>Metazoa</taxon>
        <taxon>Ecdysozoa</taxon>
        <taxon>Nematoda</taxon>
        <taxon>Enoplea</taxon>
        <taxon>Dorylaimia</taxon>
        <taxon>Mermithida</taxon>
        <taxon>Mermithoidea</taxon>
        <taxon>Mermithidae</taxon>
        <taxon>Romanomermis</taxon>
    </lineage>
</organism>